<dbReference type="InterPro" id="IPR031303">
    <property type="entry name" value="C5_meth_CS"/>
</dbReference>
<keyword evidence="3 5" id="KW-0949">S-adenosyl-L-methionine</keyword>
<comment type="catalytic activity">
    <reaction evidence="7">
        <text>a 2'-deoxycytidine in DNA + S-adenosyl-L-methionine = a 5-methyl-2'-deoxycytidine in DNA + S-adenosyl-L-homocysteine + H(+)</text>
        <dbReference type="Rhea" id="RHEA:13681"/>
        <dbReference type="Rhea" id="RHEA-COMP:11369"/>
        <dbReference type="Rhea" id="RHEA-COMP:11370"/>
        <dbReference type="ChEBI" id="CHEBI:15378"/>
        <dbReference type="ChEBI" id="CHEBI:57856"/>
        <dbReference type="ChEBI" id="CHEBI:59789"/>
        <dbReference type="ChEBI" id="CHEBI:85452"/>
        <dbReference type="ChEBI" id="CHEBI:85454"/>
        <dbReference type="EC" id="2.1.1.37"/>
    </reaction>
</comment>
<dbReference type="Pfam" id="PF00145">
    <property type="entry name" value="DNA_methylase"/>
    <property type="match status" value="1"/>
</dbReference>
<dbReference type="RefSeq" id="WP_117326318.1">
    <property type="nucleotide sequence ID" value="NZ_QVTE01000019.1"/>
</dbReference>
<evidence type="ECO:0000256" key="5">
    <source>
        <dbReference type="PROSITE-ProRule" id="PRU01016"/>
    </source>
</evidence>
<evidence type="ECO:0000256" key="1">
    <source>
        <dbReference type="ARBA" id="ARBA00022603"/>
    </source>
</evidence>
<dbReference type="PRINTS" id="PR00105">
    <property type="entry name" value="C5METTRFRASE"/>
</dbReference>
<keyword evidence="2 5" id="KW-0808">Transferase</keyword>
<dbReference type="Gene3D" id="3.40.50.150">
    <property type="entry name" value="Vaccinia Virus protein VP39"/>
    <property type="match status" value="1"/>
</dbReference>
<keyword evidence="1 5" id="KW-0489">Methyltransferase</keyword>
<keyword evidence="10" id="KW-1185">Reference proteome</keyword>
<gene>
    <name evidence="9" type="primary">dcm</name>
    <name evidence="9" type="ORF">D0469_08450</name>
</gene>
<dbReference type="SUPFAM" id="SSF53335">
    <property type="entry name" value="S-adenosyl-L-methionine-dependent methyltransferases"/>
    <property type="match status" value="1"/>
</dbReference>
<comment type="caution">
    <text evidence="9">The sequence shown here is derived from an EMBL/GenBank/DDBJ whole genome shotgun (WGS) entry which is preliminary data.</text>
</comment>
<dbReference type="InterPro" id="IPR018117">
    <property type="entry name" value="C5_DNA_meth_AS"/>
</dbReference>
<comment type="similarity">
    <text evidence="5 6">Belongs to the class I-like SAM-binding methyltransferase superfamily. C5-methyltransferase family.</text>
</comment>
<dbReference type="PROSITE" id="PS00094">
    <property type="entry name" value="C5_MTASE_1"/>
    <property type="match status" value="1"/>
</dbReference>
<dbReference type="OrthoDB" id="9813719at2"/>
<evidence type="ECO:0000259" key="8">
    <source>
        <dbReference type="Pfam" id="PF13443"/>
    </source>
</evidence>
<evidence type="ECO:0000256" key="4">
    <source>
        <dbReference type="ARBA" id="ARBA00022747"/>
    </source>
</evidence>
<dbReference type="Pfam" id="PF13443">
    <property type="entry name" value="HTH_26"/>
    <property type="match status" value="1"/>
</dbReference>
<dbReference type="InterPro" id="IPR001525">
    <property type="entry name" value="C5_MeTfrase"/>
</dbReference>
<dbReference type="InterPro" id="IPR050750">
    <property type="entry name" value="C5-MTase"/>
</dbReference>
<dbReference type="Proteomes" id="UP000264541">
    <property type="component" value="Unassembled WGS sequence"/>
</dbReference>
<dbReference type="InterPro" id="IPR010982">
    <property type="entry name" value="Lambda_DNA-bd_dom_sf"/>
</dbReference>
<dbReference type="AlphaFoldDB" id="A0A372LPH6"/>
<sequence>MPFSYDKLWKLAADMGMNKTTLRDVSGITSASLARLSKNENVRMDVLERICICLECNIEDIIEYVPERKKMNNKNNLKFIDLFAGIGGFRLAGEENGMECVFSSEIDKFACEVYKNNFGEIPYGDITKIDAINIPDFDVLFAGFPCQPFSYAGQLQGFEDEIRGTLFFDIVRILKEKKPQMFLLENVKGLKSHEKGKTLEIILEHLDQLGYHVHWTILNSLHFGVPQSRERWYCVGFKKDVAFSFPTPTNKKVTLGDIIDWEENNNPSLKLSDFEINRINHHFNTCPLESPNQIRVEHDNSKYAPNTKKGKYGVFSYLKPDKTLRFHVGDFAKTQIQEAYYCNLGSFAPSIIAARAPKLWDLGRHLSDRECARLQGFPENFKLANSSVQAKKQLGNSVTVTVISKIIKNMLHAYEASIPSEKQLELIDIH</sequence>
<feature type="active site" evidence="5">
    <location>
        <position position="146"/>
    </location>
</feature>
<evidence type="ECO:0000256" key="7">
    <source>
        <dbReference type="RuleBase" id="RU000417"/>
    </source>
</evidence>
<accession>A0A372LPH6</accession>
<organism evidence="9 10">
    <name type="scientific">Peribacillus saganii</name>
    <dbReference type="NCBI Taxonomy" id="2303992"/>
    <lineage>
        <taxon>Bacteria</taxon>
        <taxon>Bacillati</taxon>
        <taxon>Bacillota</taxon>
        <taxon>Bacilli</taxon>
        <taxon>Bacillales</taxon>
        <taxon>Bacillaceae</taxon>
        <taxon>Peribacillus</taxon>
    </lineage>
</organism>
<reference evidence="9 10" key="1">
    <citation type="submission" date="2018-08" db="EMBL/GenBank/DDBJ databases">
        <title>Bacillus chawlae sp. nov., Bacillus glennii sp. nov., and Bacillus saganii sp. nov. Isolated from the Vehicle Assembly Building at Kennedy Space Center where the Viking Spacecraft were Assembled.</title>
        <authorList>
            <person name="Seuylemezian A."/>
            <person name="Vaishampayan P."/>
        </authorList>
    </citation>
    <scope>NUCLEOTIDE SEQUENCE [LARGE SCALE GENOMIC DNA]</scope>
    <source>
        <strain evidence="9 10">V47-23a</strain>
    </source>
</reference>
<dbReference type="GO" id="GO:0009307">
    <property type="term" value="P:DNA restriction-modification system"/>
    <property type="evidence" value="ECO:0007669"/>
    <property type="project" value="UniProtKB-KW"/>
</dbReference>
<keyword evidence="4" id="KW-0680">Restriction system</keyword>
<name>A0A372LPH6_9BACI</name>
<evidence type="ECO:0000313" key="9">
    <source>
        <dbReference type="EMBL" id="RFU69963.1"/>
    </source>
</evidence>
<evidence type="ECO:0000313" key="10">
    <source>
        <dbReference type="Proteomes" id="UP000264541"/>
    </source>
</evidence>
<dbReference type="GO" id="GO:0003886">
    <property type="term" value="F:DNA (cytosine-5-)-methyltransferase activity"/>
    <property type="evidence" value="ECO:0007669"/>
    <property type="project" value="UniProtKB-EC"/>
</dbReference>
<proteinExistence type="inferred from homology"/>
<dbReference type="PROSITE" id="PS00095">
    <property type="entry name" value="C5_MTASE_2"/>
    <property type="match status" value="1"/>
</dbReference>
<dbReference type="SUPFAM" id="SSF47413">
    <property type="entry name" value="lambda repressor-like DNA-binding domains"/>
    <property type="match status" value="1"/>
</dbReference>
<dbReference type="InterPro" id="IPR001387">
    <property type="entry name" value="Cro/C1-type_HTH"/>
</dbReference>
<dbReference type="EMBL" id="QVTE01000019">
    <property type="protein sequence ID" value="RFU69963.1"/>
    <property type="molecule type" value="Genomic_DNA"/>
</dbReference>
<dbReference type="EC" id="2.1.1.37" evidence="7"/>
<evidence type="ECO:0000256" key="3">
    <source>
        <dbReference type="ARBA" id="ARBA00022691"/>
    </source>
</evidence>
<dbReference type="GO" id="GO:0032259">
    <property type="term" value="P:methylation"/>
    <property type="evidence" value="ECO:0007669"/>
    <property type="project" value="UniProtKB-KW"/>
</dbReference>
<dbReference type="CDD" id="cd00315">
    <property type="entry name" value="Cyt_C5_DNA_methylase"/>
    <property type="match status" value="1"/>
</dbReference>
<feature type="domain" description="HTH cro/C1-type" evidence="8">
    <location>
        <begin position="7"/>
        <end position="67"/>
    </location>
</feature>
<dbReference type="PANTHER" id="PTHR46098:SF1">
    <property type="entry name" value="TRNA (CYTOSINE(38)-C(5))-METHYLTRANSFERASE"/>
    <property type="match status" value="1"/>
</dbReference>
<dbReference type="PANTHER" id="PTHR46098">
    <property type="entry name" value="TRNA (CYTOSINE(38)-C(5))-METHYLTRANSFERASE"/>
    <property type="match status" value="1"/>
</dbReference>
<dbReference type="GO" id="GO:0003677">
    <property type="term" value="F:DNA binding"/>
    <property type="evidence" value="ECO:0007669"/>
    <property type="project" value="InterPro"/>
</dbReference>
<dbReference type="NCBIfam" id="TIGR00675">
    <property type="entry name" value="dcm"/>
    <property type="match status" value="1"/>
</dbReference>
<dbReference type="InterPro" id="IPR029063">
    <property type="entry name" value="SAM-dependent_MTases_sf"/>
</dbReference>
<dbReference type="Gene3D" id="3.90.120.10">
    <property type="entry name" value="DNA Methylase, subunit A, domain 2"/>
    <property type="match status" value="1"/>
</dbReference>
<evidence type="ECO:0000256" key="6">
    <source>
        <dbReference type="RuleBase" id="RU000416"/>
    </source>
</evidence>
<dbReference type="PROSITE" id="PS51679">
    <property type="entry name" value="SAM_MT_C5"/>
    <property type="match status" value="1"/>
</dbReference>
<protein>
    <recommendedName>
        <fullName evidence="7">Cytosine-specific methyltransferase</fullName>
        <ecNumber evidence="7">2.1.1.37</ecNumber>
    </recommendedName>
</protein>
<evidence type="ECO:0000256" key="2">
    <source>
        <dbReference type="ARBA" id="ARBA00022679"/>
    </source>
</evidence>